<name>A0A9N9HXN2_9GLOM</name>
<dbReference type="OrthoDB" id="2435752at2759"/>
<evidence type="ECO:0000256" key="1">
    <source>
        <dbReference type="SAM" id="MobiDB-lite"/>
    </source>
</evidence>
<feature type="non-terminal residue" evidence="2">
    <location>
        <position position="253"/>
    </location>
</feature>
<feature type="region of interest" description="Disordered" evidence="1">
    <location>
        <begin position="109"/>
        <end position="168"/>
    </location>
</feature>
<evidence type="ECO:0000313" key="3">
    <source>
        <dbReference type="Proteomes" id="UP000789508"/>
    </source>
</evidence>
<keyword evidence="3" id="KW-1185">Reference proteome</keyword>
<comment type="caution">
    <text evidence="2">The sequence shown here is derived from an EMBL/GenBank/DDBJ whole genome shotgun (WGS) entry which is preliminary data.</text>
</comment>
<dbReference type="AlphaFoldDB" id="A0A9N9HXN2"/>
<dbReference type="EMBL" id="CAJVPS010022833">
    <property type="protein sequence ID" value="CAG8711866.1"/>
    <property type="molecule type" value="Genomic_DNA"/>
</dbReference>
<feature type="compositionally biased region" description="Polar residues" evidence="1">
    <location>
        <begin position="144"/>
        <end position="168"/>
    </location>
</feature>
<accession>A0A9N9HXN2</accession>
<protein>
    <submittedName>
        <fullName evidence="2">7915_t:CDS:1</fullName>
    </submittedName>
</protein>
<proteinExistence type="predicted"/>
<dbReference type="Proteomes" id="UP000789508">
    <property type="component" value="Unassembled WGS sequence"/>
</dbReference>
<gene>
    <name evidence="2" type="ORF">ALEPTO_LOCUS11939</name>
</gene>
<reference evidence="2" key="1">
    <citation type="submission" date="2021-06" db="EMBL/GenBank/DDBJ databases">
        <authorList>
            <person name="Kallberg Y."/>
            <person name="Tangrot J."/>
            <person name="Rosling A."/>
        </authorList>
    </citation>
    <scope>NUCLEOTIDE SEQUENCE</scope>
    <source>
        <strain evidence="2">FL130A</strain>
    </source>
</reference>
<evidence type="ECO:0000313" key="2">
    <source>
        <dbReference type="EMBL" id="CAG8711866.1"/>
    </source>
</evidence>
<organism evidence="2 3">
    <name type="scientific">Ambispora leptoticha</name>
    <dbReference type="NCBI Taxonomy" id="144679"/>
    <lineage>
        <taxon>Eukaryota</taxon>
        <taxon>Fungi</taxon>
        <taxon>Fungi incertae sedis</taxon>
        <taxon>Mucoromycota</taxon>
        <taxon>Glomeromycotina</taxon>
        <taxon>Glomeromycetes</taxon>
        <taxon>Archaeosporales</taxon>
        <taxon>Ambisporaceae</taxon>
        <taxon>Ambispora</taxon>
    </lineage>
</organism>
<sequence>MSVPISQQQQLIKKYFNLLVKEFITDPRHNEDIRIVFEKDLGSEGNVTTLGNTERSGDEEQLRGTVVHEFTHLYLYSTVGKHDHDDRFYSTMEYLESWLDKNQKLSPRVDKSGDRYQYVGDNSETNDKENTCPECSHAIPHHSPQCSHNQNNPRPTRQSKPGQNTVITNDPQKAAEFDQLMKQLETSQDLATLETTYQNIKDNPLYGNNKKSLDNLYELKKLFLQSSSNNQRSSTNDPALNKSGLGSREYFLI</sequence>